<dbReference type="InterPro" id="IPR020846">
    <property type="entry name" value="MFS_dom"/>
</dbReference>
<dbReference type="SUPFAM" id="SSF103473">
    <property type="entry name" value="MFS general substrate transporter"/>
    <property type="match status" value="1"/>
</dbReference>
<keyword evidence="8" id="KW-1185">Reference proteome</keyword>
<reference evidence="7" key="1">
    <citation type="submission" date="2022-03" db="EMBL/GenBank/DDBJ databases">
        <authorList>
            <person name="Martin C."/>
        </authorList>
    </citation>
    <scope>NUCLEOTIDE SEQUENCE</scope>
</reference>
<gene>
    <name evidence="7" type="ORF">OFUS_LOCUS24632</name>
</gene>
<dbReference type="InterPro" id="IPR036259">
    <property type="entry name" value="MFS_trans_sf"/>
</dbReference>
<dbReference type="PROSITE" id="PS50850">
    <property type="entry name" value="MFS"/>
    <property type="match status" value="1"/>
</dbReference>
<proteinExistence type="predicted"/>
<evidence type="ECO:0000256" key="4">
    <source>
        <dbReference type="ARBA" id="ARBA00023136"/>
    </source>
</evidence>
<dbReference type="AlphaFoldDB" id="A0A8S4Q8L8"/>
<dbReference type="EMBL" id="CAIIXF020000012">
    <property type="protein sequence ID" value="CAH1800789.1"/>
    <property type="molecule type" value="Genomic_DNA"/>
</dbReference>
<feature type="transmembrane region" description="Helical" evidence="5">
    <location>
        <begin position="46"/>
        <end position="66"/>
    </location>
</feature>
<dbReference type="PANTHER" id="PTHR24064">
    <property type="entry name" value="SOLUTE CARRIER FAMILY 22 MEMBER"/>
    <property type="match status" value="1"/>
</dbReference>
<dbReference type="InterPro" id="IPR005828">
    <property type="entry name" value="MFS_sugar_transport-like"/>
</dbReference>
<evidence type="ECO:0000313" key="7">
    <source>
        <dbReference type="EMBL" id="CAH1800789.1"/>
    </source>
</evidence>
<organism evidence="7 8">
    <name type="scientific">Owenia fusiformis</name>
    <name type="common">Polychaete worm</name>
    <dbReference type="NCBI Taxonomy" id="6347"/>
    <lineage>
        <taxon>Eukaryota</taxon>
        <taxon>Metazoa</taxon>
        <taxon>Spiralia</taxon>
        <taxon>Lophotrochozoa</taxon>
        <taxon>Annelida</taxon>
        <taxon>Polychaeta</taxon>
        <taxon>Sedentaria</taxon>
        <taxon>Canalipalpata</taxon>
        <taxon>Sabellida</taxon>
        <taxon>Oweniida</taxon>
        <taxon>Oweniidae</taxon>
        <taxon>Owenia</taxon>
    </lineage>
</organism>
<feature type="non-terminal residue" evidence="7">
    <location>
        <position position="402"/>
    </location>
</feature>
<sequence>MSAEMSWIVQGGTNIRNQEFKKMGKSTASALHFDSLVKEIGGFGRFQLITCSLWVLFFGLAGWQYYITVYLITEMDHWCQIPAFTHFNVSTLKHFAIPMEKNRFGNEIFSKCHMYDYNYTDLGNNRTFVRVENMTTVPCKTWSYDTSVFKSSLISQFDLVCERRWMFTLVGTLFLAGNMIGSFASGFLADRFGRKPVAAVLVLILSMSVIAGAVVHNFPAFLVFRFLVGATINGAYQTLWSYILETMPIEKRSLAIFITMAGRVFKGITFVLAAFFIRNHVHLQITSGVVILVPFISILLLPESPRWLIVKGRLQEAELVCKRIAKINNTKLSPTFSLEKVTMDDQEVNSSSKMPTVLDLFRTPRLRKHSIITWLAWGALVFSAYGMQLNIGKIIPGDFYLN</sequence>
<dbReference type="Proteomes" id="UP000749559">
    <property type="component" value="Unassembled WGS sequence"/>
</dbReference>
<dbReference type="Gene3D" id="1.20.1250.20">
    <property type="entry name" value="MFS general substrate transporter like domains"/>
    <property type="match status" value="1"/>
</dbReference>
<keyword evidence="2 5" id="KW-0812">Transmembrane</keyword>
<accession>A0A8S4Q8L8</accession>
<protein>
    <recommendedName>
        <fullName evidence="6">Major facilitator superfamily (MFS) profile domain-containing protein</fullName>
    </recommendedName>
</protein>
<evidence type="ECO:0000256" key="3">
    <source>
        <dbReference type="ARBA" id="ARBA00022989"/>
    </source>
</evidence>
<comment type="caution">
    <text evidence="7">The sequence shown here is derived from an EMBL/GenBank/DDBJ whole genome shotgun (WGS) entry which is preliminary data.</text>
</comment>
<name>A0A8S4Q8L8_OWEFU</name>
<feature type="transmembrane region" description="Helical" evidence="5">
    <location>
        <begin position="196"/>
        <end position="216"/>
    </location>
</feature>
<dbReference type="Pfam" id="PF00083">
    <property type="entry name" value="Sugar_tr"/>
    <property type="match status" value="1"/>
</dbReference>
<evidence type="ECO:0000256" key="1">
    <source>
        <dbReference type="ARBA" id="ARBA00004141"/>
    </source>
</evidence>
<keyword evidence="3 5" id="KW-1133">Transmembrane helix</keyword>
<feature type="domain" description="Major facilitator superfamily (MFS) profile" evidence="6">
    <location>
        <begin position="119"/>
        <end position="402"/>
    </location>
</feature>
<evidence type="ECO:0000256" key="5">
    <source>
        <dbReference type="SAM" id="Phobius"/>
    </source>
</evidence>
<feature type="transmembrane region" description="Helical" evidence="5">
    <location>
        <begin position="222"/>
        <end position="242"/>
    </location>
</feature>
<comment type="subcellular location">
    <subcellularLocation>
        <location evidence="1">Membrane</location>
        <topology evidence="1">Multi-pass membrane protein</topology>
    </subcellularLocation>
</comment>
<dbReference type="OrthoDB" id="3936150at2759"/>
<evidence type="ECO:0000259" key="6">
    <source>
        <dbReference type="PROSITE" id="PS50850"/>
    </source>
</evidence>
<dbReference type="GO" id="GO:0016020">
    <property type="term" value="C:membrane"/>
    <property type="evidence" value="ECO:0007669"/>
    <property type="project" value="UniProtKB-SubCell"/>
</dbReference>
<evidence type="ECO:0000256" key="2">
    <source>
        <dbReference type="ARBA" id="ARBA00022692"/>
    </source>
</evidence>
<dbReference type="GO" id="GO:0022857">
    <property type="term" value="F:transmembrane transporter activity"/>
    <property type="evidence" value="ECO:0007669"/>
    <property type="project" value="InterPro"/>
</dbReference>
<feature type="transmembrane region" description="Helical" evidence="5">
    <location>
        <begin position="283"/>
        <end position="301"/>
    </location>
</feature>
<evidence type="ECO:0000313" key="8">
    <source>
        <dbReference type="Proteomes" id="UP000749559"/>
    </source>
</evidence>
<feature type="transmembrane region" description="Helical" evidence="5">
    <location>
        <begin position="371"/>
        <end position="391"/>
    </location>
</feature>
<feature type="transmembrane region" description="Helical" evidence="5">
    <location>
        <begin position="254"/>
        <end position="277"/>
    </location>
</feature>
<feature type="transmembrane region" description="Helical" evidence="5">
    <location>
        <begin position="165"/>
        <end position="189"/>
    </location>
</feature>
<keyword evidence="4 5" id="KW-0472">Membrane</keyword>